<dbReference type="GO" id="GO:0016132">
    <property type="term" value="P:brassinosteroid biosynthetic process"/>
    <property type="evidence" value="ECO:0000318"/>
    <property type="project" value="GO_Central"/>
</dbReference>
<dbReference type="Pfam" id="PF01222">
    <property type="entry name" value="ERG4_ERG24"/>
    <property type="match status" value="1"/>
</dbReference>
<dbReference type="InterPro" id="IPR013865">
    <property type="entry name" value="FAM32A"/>
</dbReference>
<feature type="transmembrane region" description="Helical" evidence="21">
    <location>
        <begin position="371"/>
        <end position="400"/>
    </location>
</feature>
<keyword evidence="6" id="KW-0152">Cholesterol biosynthesis</keyword>
<evidence type="ECO:0000313" key="22">
    <source>
        <dbReference type="EMBL" id="EEF48723.1"/>
    </source>
</evidence>
<dbReference type="InParanoid" id="B9RHV1"/>
<keyword evidence="5 21" id="KW-0812">Transmembrane</keyword>
<keyword evidence="3" id="KW-0444">Lipid biosynthesis</keyword>
<dbReference type="GO" id="GO:0006695">
    <property type="term" value="P:cholesterol biosynthetic process"/>
    <property type="evidence" value="ECO:0007669"/>
    <property type="project" value="UniProtKB-KW"/>
</dbReference>
<sequence>MGEEKTVHSALVTYASMLSLLTFCPPFVILLWYTMVHADGSVSQTWDFFKQQGLQGFINIWPRPTATAWKIIACYAAFEAALQLLLPGKRVEGPISPQGNRPIYKANGVAAYIVTLVTYLGLWWFGIFNPTIVYDHLGEIFSALIFGSFFFCVYLYIKGHLAPSSTDSGSCGNIIMDFYWGMELYPRIGKNFDIKVFTNCRFGMMSWAVLALTYCIKQYEQNGKVADSMLVNTILMLVYVTKFFWWEAGYWNTMDIAHDRAGFYICWGCLVWVPSVYTSPGMYLVNHPLNLGTQLAVYILVAGILCIFVNYDCDRQRQEFRRKNGKCLVWGKAPSKIVASYTTTSGETKTSLLLTSGWWGLSRHFHYVPEILAAFFWTVPALFNHFLPYFYVTFLTILLFDRAKRDDDRCRSKYGKYWKLYCEKMSAYENVVGGKLKLKGKALNVKAGGMKKKKKHKQHQDEVSQVVNKELLEGQSTEELAAPSEDGVNESDKLGEEGKTASYDDYMTPAERRYMEQREKIDIHRMAKEANKSHRDRIQDFNQYLANMSEHYDIPKVGPG</sequence>
<feature type="transmembrane region" description="Helical" evidence="21">
    <location>
        <begin position="295"/>
        <end position="313"/>
    </location>
</feature>
<evidence type="ECO:0000256" key="19">
    <source>
        <dbReference type="ARBA" id="ARBA00042688"/>
    </source>
</evidence>
<dbReference type="GO" id="GO:0005789">
    <property type="term" value="C:endoplasmic reticulum membrane"/>
    <property type="evidence" value="ECO:0000318"/>
    <property type="project" value="GO_Central"/>
</dbReference>
<dbReference type="GO" id="GO:0047598">
    <property type="term" value="F:7-dehydrocholesterol reductase activity"/>
    <property type="evidence" value="ECO:0000318"/>
    <property type="project" value="GO_Central"/>
</dbReference>
<keyword evidence="23" id="KW-1185">Reference proteome</keyword>
<evidence type="ECO:0000256" key="15">
    <source>
        <dbReference type="ARBA" id="ARBA00023166"/>
    </source>
</evidence>
<evidence type="ECO:0000256" key="8">
    <source>
        <dbReference type="ARBA" id="ARBA00022857"/>
    </source>
</evidence>
<name>B9RHV1_RICCO</name>
<dbReference type="FunFam" id="1.20.120.1630:FF:000006">
    <property type="entry name" value="Putative 7-dehydrocholesterol reductase"/>
    <property type="match status" value="1"/>
</dbReference>
<reference evidence="23" key="1">
    <citation type="journal article" date="2010" name="Nat. Biotechnol.">
        <title>Draft genome sequence of the oilseed species Ricinus communis.</title>
        <authorList>
            <person name="Chan A.P."/>
            <person name="Crabtree J."/>
            <person name="Zhao Q."/>
            <person name="Lorenzi H."/>
            <person name="Orvis J."/>
            <person name="Puiu D."/>
            <person name="Melake-Berhan A."/>
            <person name="Jones K.M."/>
            <person name="Redman J."/>
            <person name="Chen G."/>
            <person name="Cahoon E.B."/>
            <person name="Gedil M."/>
            <person name="Stanke M."/>
            <person name="Haas B.J."/>
            <person name="Wortman J.R."/>
            <person name="Fraser-Liggett C.M."/>
            <person name="Ravel J."/>
            <person name="Rabinowicz P.D."/>
        </authorList>
    </citation>
    <scope>NUCLEOTIDE SEQUENCE [LARGE SCALE GENOMIC DNA]</scope>
    <source>
        <strain evidence="23">cv. Hale</strain>
    </source>
</reference>
<evidence type="ECO:0000256" key="11">
    <source>
        <dbReference type="ARBA" id="ARBA00023002"/>
    </source>
</evidence>
<comment type="similarity">
    <text evidence="2">Belongs to the ERG4/ERG24 family.</text>
</comment>
<dbReference type="eggNOG" id="KOG1435">
    <property type="taxonomic scope" value="Eukaryota"/>
</dbReference>
<evidence type="ECO:0000256" key="3">
    <source>
        <dbReference type="ARBA" id="ARBA00022516"/>
    </source>
</evidence>
<dbReference type="GO" id="GO:0016126">
    <property type="term" value="P:sterol biosynthetic process"/>
    <property type="evidence" value="ECO:0000318"/>
    <property type="project" value="GO_Central"/>
</dbReference>
<dbReference type="PROSITE" id="PS01018">
    <property type="entry name" value="STEROL_REDUCT_2"/>
    <property type="match status" value="1"/>
</dbReference>
<evidence type="ECO:0000256" key="13">
    <source>
        <dbReference type="ARBA" id="ARBA00023098"/>
    </source>
</evidence>
<evidence type="ECO:0000256" key="21">
    <source>
        <dbReference type="SAM" id="Phobius"/>
    </source>
</evidence>
<evidence type="ECO:0000256" key="12">
    <source>
        <dbReference type="ARBA" id="ARBA00023011"/>
    </source>
</evidence>
<dbReference type="STRING" id="3988.B9RHV1"/>
<evidence type="ECO:0000256" key="14">
    <source>
        <dbReference type="ARBA" id="ARBA00023136"/>
    </source>
</evidence>
<dbReference type="eggNOG" id="KOG3410">
    <property type="taxonomic scope" value="Eukaryota"/>
</dbReference>
<evidence type="ECO:0000256" key="20">
    <source>
        <dbReference type="SAM" id="MobiDB-lite"/>
    </source>
</evidence>
<dbReference type="PANTHER" id="PTHR21257:SF38">
    <property type="entry name" value="7-DEHYDROCHOLESTEROL REDUCTASE"/>
    <property type="match status" value="1"/>
</dbReference>
<dbReference type="InterPro" id="IPR018083">
    <property type="entry name" value="Sterol_reductase_CS"/>
</dbReference>
<evidence type="ECO:0000256" key="5">
    <source>
        <dbReference type="ARBA" id="ARBA00022692"/>
    </source>
</evidence>
<evidence type="ECO:0000256" key="10">
    <source>
        <dbReference type="ARBA" id="ARBA00022989"/>
    </source>
</evidence>
<feature type="transmembrane region" description="Helical" evidence="21">
    <location>
        <begin position="196"/>
        <end position="216"/>
    </location>
</feature>
<keyword evidence="10 21" id="KW-1133">Transmembrane helix</keyword>
<keyword evidence="7" id="KW-0256">Endoplasmic reticulum</keyword>
<accession>B9RHV1</accession>
<keyword evidence="13" id="KW-0443">Lipid metabolism</keyword>
<dbReference type="AlphaFoldDB" id="B9RHV1"/>
<feature type="transmembrane region" description="Helical" evidence="21">
    <location>
        <begin position="228"/>
        <end position="249"/>
    </location>
</feature>
<dbReference type="EC" id="1.3.1.21" evidence="17"/>
<proteinExistence type="inferred from homology"/>
<keyword evidence="8" id="KW-0521">NADP</keyword>
<dbReference type="FunCoup" id="B9RHV1">
    <property type="interactions" value="1484"/>
</dbReference>
<evidence type="ECO:0000256" key="2">
    <source>
        <dbReference type="ARBA" id="ARBA00005402"/>
    </source>
</evidence>
<keyword evidence="12" id="KW-0756">Sterol biosynthesis</keyword>
<keyword evidence="14 21" id="KW-0472">Membrane</keyword>
<evidence type="ECO:0000256" key="4">
    <source>
        <dbReference type="ARBA" id="ARBA00022548"/>
    </source>
</evidence>
<feature type="transmembrane region" description="Helical" evidence="21">
    <location>
        <begin position="109"/>
        <end position="128"/>
    </location>
</feature>
<evidence type="ECO:0000256" key="9">
    <source>
        <dbReference type="ARBA" id="ARBA00022955"/>
    </source>
</evidence>
<evidence type="ECO:0000256" key="1">
    <source>
        <dbReference type="ARBA" id="ARBA00004477"/>
    </source>
</evidence>
<evidence type="ECO:0000313" key="23">
    <source>
        <dbReference type="Proteomes" id="UP000008311"/>
    </source>
</evidence>
<keyword evidence="15" id="KW-1207">Sterol metabolism</keyword>
<organism evidence="22 23">
    <name type="scientific">Ricinus communis</name>
    <name type="common">Castor bean</name>
    <dbReference type="NCBI Taxonomy" id="3988"/>
    <lineage>
        <taxon>Eukaryota</taxon>
        <taxon>Viridiplantae</taxon>
        <taxon>Streptophyta</taxon>
        <taxon>Embryophyta</taxon>
        <taxon>Tracheophyta</taxon>
        <taxon>Spermatophyta</taxon>
        <taxon>Magnoliopsida</taxon>
        <taxon>eudicotyledons</taxon>
        <taxon>Gunneridae</taxon>
        <taxon>Pentapetalae</taxon>
        <taxon>rosids</taxon>
        <taxon>fabids</taxon>
        <taxon>Malpighiales</taxon>
        <taxon>Euphorbiaceae</taxon>
        <taxon>Acalyphoideae</taxon>
        <taxon>Acalypheae</taxon>
        <taxon>Ricinus</taxon>
    </lineage>
</organism>
<feature type="region of interest" description="Disordered" evidence="20">
    <location>
        <begin position="474"/>
        <end position="502"/>
    </location>
</feature>
<feature type="transmembrane region" description="Helical" evidence="21">
    <location>
        <begin position="261"/>
        <end position="283"/>
    </location>
</feature>
<evidence type="ECO:0000256" key="18">
    <source>
        <dbReference type="ARBA" id="ARBA00039984"/>
    </source>
</evidence>
<evidence type="ECO:0000256" key="16">
    <source>
        <dbReference type="ARBA" id="ARBA00023221"/>
    </source>
</evidence>
<protein>
    <recommendedName>
        <fullName evidence="18">7-dehydrocholesterol reductase</fullName>
        <ecNumber evidence="17">1.3.1.21</ecNumber>
    </recommendedName>
    <alternativeName>
        <fullName evidence="19">Sterol Delta(7)-reductase</fullName>
    </alternativeName>
</protein>
<feature type="transmembrane region" description="Helical" evidence="21">
    <location>
        <begin position="140"/>
        <end position="157"/>
    </location>
</feature>
<dbReference type="Proteomes" id="UP000008311">
    <property type="component" value="Unassembled WGS sequence"/>
</dbReference>
<gene>
    <name evidence="22" type="ORF">RCOM_1573850</name>
</gene>
<keyword evidence="16" id="KW-0753">Steroid metabolism</keyword>
<evidence type="ECO:0000256" key="6">
    <source>
        <dbReference type="ARBA" id="ARBA00022778"/>
    </source>
</evidence>
<evidence type="ECO:0000256" key="7">
    <source>
        <dbReference type="ARBA" id="ARBA00022824"/>
    </source>
</evidence>
<feature type="compositionally biased region" description="Basic and acidic residues" evidence="20">
    <location>
        <begin position="490"/>
        <end position="499"/>
    </location>
</feature>
<dbReference type="PANTHER" id="PTHR21257">
    <property type="entry name" value="DELTA(14)-STEROL REDUCTASE"/>
    <property type="match status" value="1"/>
</dbReference>
<dbReference type="Pfam" id="PF08555">
    <property type="entry name" value="FAM32A"/>
    <property type="match status" value="1"/>
</dbReference>
<comment type="subcellular location">
    <subcellularLocation>
        <location evidence="1">Endoplasmic reticulum membrane</location>
        <topology evidence="1">Multi-pass membrane protein</topology>
    </subcellularLocation>
</comment>
<keyword evidence="4" id="KW-0153">Cholesterol metabolism</keyword>
<keyword evidence="9" id="KW-0752">Steroid biosynthesis</keyword>
<dbReference type="InterPro" id="IPR001171">
    <property type="entry name" value="ERG24_DHCR-like"/>
</dbReference>
<feature type="transmembrane region" description="Helical" evidence="21">
    <location>
        <begin position="12"/>
        <end position="33"/>
    </location>
</feature>
<evidence type="ECO:0000256" key="17">
    <source>
        <dbReference type="ARBA" id="ARBA00038851"/>
    </source>
</evidence>
<dbReference type="EMBL" id="EQ973781">
    <property type="protein sequence ID" value="EEF48723.1"/>
    <property type="molecule type" value="Genomic_DNA"/>
</dbReference>
<keyword evidence="11 22" id="KW-0560">Oxidoreductase</keyword>
<dbReference type="Gene3D" id="1.20.120.1630">
    <property type="match status" value="1"/>
</dbReference>